<reference evidence="4" key="1">
    <citation type="journal article" date="2019" name="Int. J. Syst. Evol. Microbiol.">
        <title>The Global Catalogue of Microorganisms (GCM) 10K type strain sequencing project: providing services to taxonomists for standard genome sequencing and annotation.</title>
        <authorList>
            <consortium name="The Broad Institute Genomics Platform"/>
            <consortium name="The Broad Institute Genome Sequencing Center for Infectious Disease"/>
            <person name="Wu L."/>
            <person name="Ma J."/>
        </authorList>
    </citation>
    <scope>NUCLEOTIDE SEQUENCE [LARGE SCALE GENOMIC DNA]</scope>
    <source>
        <strain evidence="4">KACC 14058</strain>
    </source>
</reference>
<dbReference type="Pfam" id="PF00990">
    <property type="entry name" value="GGDEF"/>
    <property type="match status" value="1"/>
</dbReference>
<keyword evidence="1" id="KW-0472">Membrane</keyword>
<dbReference type="SMART" id="SM00267">
    <property type="entry name" value="GGDEF"/>
    <property type="match status" value="1"/>
</dbReference>
<dbReference type="Gene3D" id="3.30.70.270">
    <property type="match status" value="1"/>
</dbReference>
<dbReference type="SUPFAM" id="SSF55073">
    <property type="entry name" value="Nucleotide cyclase"/>
    <property type="match status" value="1"/>
</dbReference>
<dbReference type="PANTHER" id="PTHR45138">
    <property type="entry name" value="REGULATORY COMPONENTS OF SENSORY TRANSDUCTION SYSTEM"/>
    <property type="match status" value="1"/>
</dbReference>
<dbReference type="NCBIfam" id="TIGR00254">
    <property type="entry name" value="GGDEF"/>
    <property type="match status" value="1"/>
</dbReference>
<dbReference type="InterPro" id="IPR043128">
    <property type="entry name" value="Rev_trsase/Diguanyl_cyclase"/>
</dbReference>
<protein>
    <submittedName>
        <fullName evidence="3">GGDEF domain-containing protein</fullName>
    </submittedName>
</protein>
<keyword evidence="1" id="KW-1133">Transmembrane helix</keyword>
<comment type="caution">
    <text evidence="3">The sequence shown here is derived from an EMBL/GenBank/DDBJ whole genome shotgun (WGS) entry which is preliminary data.</text>
</comment>
<accession>A0ABV8VU64</accession>
<dbReference type="EMBL" id="JBHSDV010000002">
    <property type="protein sequence ID" value="MFC4388037.1"/>
    <property type="molecule type" value="Genomic_DNA"/>
</dbReference>
<dbReference type="PROSITE" id="PS50887">
    <property type="entry name" value="GGDEF"/>
    <property type="match status" value="1"/>
</dbReference>
<feature type="transmembrane region" description="Helical" evidence="1">
    <location>
        <begin position="12"/>
        <end position="32"/>
    </location>
</feature>
<evidence type="ECO:0000313" key="3">
    <source>
        <dbReference type="EMBL" id="MFC4388037.1"/>
    </source>
</evidence>
<dbReference type="CDD" id="cd01949">
    <property type="entry name" value="GGDEF"/>
    <property type="match status" value="1"/>
</dbReference>
<evidence type="ECO:0000256" key="1">
    <source>
        <dbReference type="SAM" id="Phobius"/>
    </source>
</evidence>
<proteinExistence type="predicted"/>
<dbReference type="InterPro" id="IPR029787">
    <property type="entry name" value="Nucleotide_cyclase"/>
</dbReference>
<dbReference type="PANTHER" id="PTHR45138:SF9">
    <property type="entry name" value="DIGUANYLATE CYCLASE DGCM-RELATED"/>
    <property type="match status" value="1"/>
</dbReference>
<keyword evidence="1" id="KW-0812">Transmembrane</keyword>
<feature type="transmembrane region" description="Helical" evidence="1">
    <location>
        <begin position="121"/>
        <end position="138"/>
    </location>
</feature>
<feature type="transmembrane region" description="Helical" evidence="1">
    <location>
        <begin position="38"/>
        <end position="57"/>
    </location>
</feature>
<organism evidence="3 4">
    <name type="scientific">Gracilibacillus marinus</name>
    <dbReference type="NCBI Taxonomy" id="630535"/>
    <lineage>
        <taxon>Bacteria</taxon>
        <taxon>Bacillati</taxon>
        <taxon>Bacillota</taxon>
        <taxon>Bacilli</taxon>
        <taxon>Bacillales</taxon>
        <taxon>Bacillaceae</taxon>
        <taxon>Gracilibacillus</taxon>
    </lineage>
</organism>
<feature type="transmembrane region" description="Helical" evidence="1">
    <location>
        <begin position="96"/>
        <end position="114"/>
    </location>
</feature>
<name>A0ABV8VU64_9BACI</name>
<feature type="transmembrane region" description="Helical" evidence="1">
    <location>
        <begin position="66"/>
        <end position="84"/>
    </location>
</feature>
<gene>
    <name evidence="3" type="ORF">ACFOZ1_09480</name>
</gene>
<keyword evidence="4" id="KW-1185">Reference proteome</keyword>
<evidence type="ECO:0000259" key="2">
    <source>
        <dbReference type="PROSITE" id="PS50887"/>
    </source>
</evidence>
<feature type="transmembrane region" description="Helical" evidence="1">
    <location>
        <begin position="150"/>
        <end position="170"/>
    </location>
</feature>
<dbReference type="InterPro" id="IPR050469">
    <property type="entry name" value="Diguanylate_Cyclase"/>
</dbReference>
<evidence type="ECO:0000313" key="4">
    <source>
        <dbReference type="Proteomes" id="UP001595880"/>
    </source>
</evidence>
<dbReference type="RefSeq" id="WP_390198761.1">
    <property type="nucleotide sequence ID" value="NZ_JBHSDV010000002.1"/>
</dbReference>
<feature type="domain" description="GGDEF" evidence="2">
    <location>
        <begin position="209"/>
        <end position="335"/>
    </location>
</feature>
<sequence length="335" mass="38854">MNQYEKLKRQMYMIILPIIVIASIMGLLLSSYSNPMNTFMLSIFIIVFTFSFILLLFPNTLQIVEYLNLTVISLLLLVKFYNIVTFDMIELQHPHTGSFTYWTPLILVFIFISLSKKAGLIYAFLIWICLVVIGSIHLHDIPAVGVERLLQFYLSNFVYIIFIFFVRNVITYYTEKEMVEKLAYYDTLTGVANRRKIYLWLDECVKKKQIFSVILFDIDYFKSINDTFGHAIGDSVLKEITDVVISQLEHSDNMGRWGGEEFIIVSRRRREDTAILANKIRKAIEDHTFETAGTITASFGVSIYENQPMPLLLEQADHALYQAKQNGRNRVEISP</sequence>
<dbReference type="Proteomes" id="UP001595880">
    <property type="component" value="Unassembled WGS sequence"/>
</dbReference>
<dbReference type="InterPro" id="IPR000160">
    <property type="entry name" value="GGDEF_dom"/>
</dbReference>